<dbReference type="Proteomes" id="UP000483820">
    <property type="component" value="Chromosome IV"/>
</dbReference>
<organism evidence="2 3">
    <name type="scientific">Caenorhabditis remanei</name>
    <name type="common">Caenorhabditis vulgaris</name>
    <dbReference type="NCBI Taxonomy" id="31234"/>
    <lineage>
        <taxon>Eukaryota</taxon>
        <taxon>Metazoa</taxon>
        <taxon>Ecdysozoa</taxon>
        <taxon>Nematoda</taxon>
        <taxon>Chromadorea</taxon>
        <taxon>Rhabditida</taxon>
        <taxon>Rhabditina</taxon>
        <taxon>Rhabditomorpha</taxon>
        <taxon>Rhabditoidea</taxon>
        <taxon>Rhabditidae</taxon>
        <taxon>Peloderinae</taxon>
        <taxon>Caenorhabditis</taxon>
    </lineage>
</organism>
<dbReference type="PANTHER" id="PTHR23062:SF3">
    <property type="entry name" value="ANF_RECEPTOR DOMAIN-CONTAINING PROTEIN-RELATED"/>
    <property type="match status" value="1"/>
</dbReference>
<sequence length="348" mass="38825">MNLRDFIVQVKAPPLIASDRAVDTRWQISGAQFEPGSPGSCLPHQNNTVLYAYSTEIDNIPFVNGANRMINFARLYGTMANVRLDTKQEEEIEYHTDKKSLSDSIFSHQPDPSLGYGDTTTGSNLYNVLKKFLTNKNASICGAQVFLLLKRYPDESDVSDIISQLRANRVIVYIAVDSIPSGGSNSATLYEMSYQTNGYCMFATDSDLTNGFYFMTAILADPYQFIAQNFVVSGSGRIEVPAFKSPTPVGDEELCSFAITVQNRTLDSSFVSMNYTIGSTDGSFVYAFPGNQSLPLYGNAQTDGVYCNGSLSYKWTIDYHYNTDAPQIIQLRMYSEYYHDFLPLPDFK</sequence>
<name>A0A6A5GVP0_CAERE</name>
<proteinExistence type="predicted"/>
<feature type="domain" description="DUF7154" evidence="1">
    <location>
        <begin position="228"/>
        <end position="335"/>
    </location>
</feature>
<comment type="caution">
    <text evidence="2">The sequence shown here is derived from an EMBL/GenBank/DDBJ whole genome shotgun (WGS) entry which is preliminary data.</text>
</comment>
<evidence type="ECO:0000313" key="3">
    <source>
        <dbReference type="Proteomes" id="UP000483820"/>
    </source>
</evidence>
<dbReference type="Pfam" id="PF23673">
    <property type="entry name" value="DUF7154"/>
    <property type="match status" value="1"/>
</dbReference>
<evidence type="ECO:0000259" key="1">
    <source>
        <dbReference type="Pfam" id="PF23673"/>
    </source>
</evidence>
<dbReference type="GeneID" id="9807156"/>
<gene>
    <name evidence="2" type="ORF">GCK72_015678</name>
</gene>
<dbReference type="CTD" id="9807156"/>
<dbReference type="PANTHER" id="PTHR23062">
    <property type="entry name" value="HYPOTHETICAL PROTEIN C.ELEGANS"/>
    <property type="match status" value="1"/>
</dbReference>
<evidence type="ECO:0000313" key="2">
    <source>
        <dbReference type="EMBL" id="KAF1759217.1"/>
    </source>
</evidence>
<dbReference type="GO" id="GO:0045087">
    <property type="term" value="P:innate immune response"/>
    <property type="evidence" value="ECO:0007669"/>
    <property type="project" value="TreeGrafter"/>
</dbReference>
<protein>
    <recommendedName>
        <fullName evidence="1">DUF7154 domain-containing protein</fullName>
    </recommendedName>
</protein>
<dbReference type="RefSeq" id="XP_053585834.1">
    <property type="nucleotide sequence ID" value="XM_053731062.1"/>
</dbReference>
<reference evidence="2 3" key="1">
    <citation type="submission" date="2019-12" db="EMBL/GenBank/DDBJ databases">
        <title>Chromosome-level assembly of the Caenorhabditis remanei genome.</title>
        <authorList>
            <person name="Teterina A.A."/>
            <person name="Willis J.H."/>
            <person name="Phillips P.C."/>
        </authorList>
    </citation>
    <scope>NUCLEOTIDE SEQUENCE [LARGE SCALE GENOMIC DNA]</scope>
    <source>
        <strain evidence="2 3">PX506</strain>
        <tissue evidence="2">Whole organism</tissue>
    </source>
</reference>
<dbReference type="AlphaFoldDB" id="A0A6A5GVP0"/>
<dbReference type="KEGG" id="crq:GCK72_015678"/>
<accession>A0A6A5GVP0</accession>
<dbReference type="EMBL" id="WUAV01000004">
    <property type="protein sequence ID" value="KAF1759217.1"/>
    <property type="molecule type" value="Genomic_DNA"/>
</dbReference>
<dbReference type="InterPro" id="IPR055578">
    <property type="entry name" value="DUF7154"/>
</dbReference>